<evidence type="ECO:0000313" key="2">
    <source>
        <dbReference type="Proteomes" id="UP001241377"/>
    </source>
</evidence>
<name>A0ACC2VF07_9TREE</name>
<comment type="caution">
    <text evidence="1">The sequence shown here is derived from an EMBL/GenBank/DDBJ whole genome shotgun (WGS) entry which is preliminary data.</text>
</comment>
<proteinExistence type="predicted"/>
<sequence>MIRCPFRLNRYLTTAPKPHLHLHLLTPLPPSRPSFKTRYIVNNFFHAVATKNITDARTYLRHLKLKTTSQKSLPVYIACLDLFATYLQQAGPRLNLQDIKYIADEISSSNVAKSEKNDNTNTIASKLVNCLEQLRQLPRTSPALVSAIDEFAASINEKFQISPLPATETALVKGAVMNFKDLCDYISSTRFLKYGTEEPMYQIYQELSPAEKEQFMSEYLAHNTQRQLYVEAHCTSLVKRAVLKRNPHSLLIDMWTKELENAIAHSSDEVLHTYSGILELIPKPTICTVVVNTIHSLSVRADKGYAKLFRVVEKIVNSFNHLVISQPEFANFRKHFFTVFTKEDGIRLFSHLVKLAIENCTIPPQLVYKSFPKNTHYLLDSKGAFSKNQAFILLMIKSPDSTSYRQVGTIVPHPFLVYDFKGRQEMPETTSILLPMLVPARNWTSPDEGGYLGDLQPILHSDFTEKSLQYLRLANRTSQLQSTFKGLDYLGSQAWAVNLSMLEVFSSAMQRSDGMLNIVPPVSSMEVNIPPNPSRKDFGSETEYYIALKNVKKEREKRLQEFHNLKGLRVELETLLKAARAFGANGDMVYLPHQLDFRSRAYPMVSVLSHYQSDLVRSLLTFWHFKPLGPDGDKWLRYQLAAHYGMDKLSLDGRLKFVADNMETILKCAQNPFGEVWWQKAEKPWQTLAMCFEFAKLQKYIAEGKSVHDYPCRLPISLDGSCNGLQHYAALGADKLGAHSVNVMPSEKDNGVRQDVYSAVLEIVTQKVLKSEADELNITSSLAKHLLSRKLIKQTVMTSVYGVTAFGAAAQIRNRISDVIDLADKLEPKIREEVKTHQNKIALYLSKMVLDSISELFSGARRLQDWLLLNCYRIISSWDEATLVSLESENIKVDFFLNKFYRPMMWTSVSGFPVVQIYLKPQRQILETSLQRFSLQKWTKPSPVDIQRQLNGVAPNFIHSLDSVHMFMTCLAAKAEDIAFVAVHDSFWTHSRDIERLSTIIREEFARLYSAPIVESLLEDMQNTVRNSYQLVWLENESNASLVRELVVLRGLKNRHTSSGTNRALRREIADNSQVEELLQKYKPKLYHQMAGKLMQYDDPTKVKNGSIGIKTWTPVFTKVRLLEAPQRGDLQIEDVKKSKYFFS</sequence>
<dbReference type="EMBL" id="JASBWR010000081">
    <property type="protein sequence ID" value="KAJ9097912.1"/>
    <property type="molecule type" value="Genomic_DNA"/>
</dbReference>
<accession>A0ACC2VF07</accession>
<organism evidence="1 2">
    <name type="scientific">Naganishia cerealis</name>
    <dbReference type="NCBI Taxonomy" id="610337"/>
    <lineage>
        <taxon>Eukaryota</taxon>
        <taxon>Fungi</taxon>
        <taxon>Dikarya</taxon>
        <taxon>Basidiomycota</taxon>
        <taxon>Agaricomycotina</taxon>
        <taxon>Tremellomycetes</taxon>
        <taxon>Filobasidiales</taxon>
        <taxon>Filobasidiaceae</taxon>
        <taxon>Naganishia</taxon>
    </lineage>
</organism>
<dbReference type="Proteomes" id="UP001241377">
    <property type="component" value="Unassembled WGS sequence"/>
</dbReference>
<evidence type="ECO:0000313" key="1">
    <source>
        <dbReference type="EMBL" id="KAJ9097912.1"/>
    </source>
</evidence>
<gene>
    <name evidence="1" type="ORF">QFC19_006589</name>
</gene>
<reference evidence="1" key="1">
    <citation type="submission" date="2023-04" db="EMBL/GenBank/DDBJ databases">
        <title>Draft Genome sequencing of Naganishia species isolated from polar environments using Oxford Nanopore Technology.</title>
        <authorList>
            <person name="Leo P."/>
            <person name="Venkateswaran K."/>
        </authorList>
    </citation>
    <scope>NUCLEOTIDE SEQUENCE</scope>
    <source>
        <strain evidence="1">MNA-CCFEE 5261</strain>
    </source>
</reference>
<keyword evidence="2" id="KW-1185">Reference proteome</keyword>
<protein>
    <submittedName>
        <fullName evidence="1">Uncharacterized protein</fullName>
    </submittedName>
</protein>